<dbReference type="InterPro" id="IPR040832">
    <property type="entry name" value="TTHB210-like_dom"/>
</dbReference>
<dbReference type="Pfam" id="PF18197">
    <property type="entry name" value="TTHB210-like"/>
    <property type="match status" value="1"/>
</dbReference>
<sequence>MKTNKLFTTVFTFGLITLAATFTACNDDDTTTSQPRDMAYGPEVSVGNGKARSFIKLDNTGNPTSIGFTLSKTALEGLPHEEESYLLALPEETEKTPYNFISLDWASHGHSPEGVYNVPHFDMHFYMIDQSKKAGILHPSDEIERLPDAKFLPPTYFSQPGEGVPQMGKHWVDATSPELQGKPFTATFIYGSYDGEVIFHEPMISHSWLLARPDTIMTIPQPQTFRQGGLYPAKYRVEFDEASQQYIISLLELSAKQASL</sequence>
<keyword evidence="1" id="KW-0732">Signal</keyword>
<dbReference type="Proteomes" id="UP000480178">
    <property type="component" value="Chromosome"/>
</dbReference>
<organism evidence="3 4">
    <name type="scientific">Rhodocytophaga rosea</name>
    <dbReference type="NCBI Taxonomy" id="2704465"/>
    <lineage>
        <taxon>Bacteria</taxon>
        <taxon>Pseudomonadati</taxon>
        <taxon>Bacteroidota</taxon>
        <taxon>Cytophagia</taxon>
        <taxon>Cytophagales</taxon>
        <taxon>Rhodocytophagaceae</taxon>
        <taxon>Rhodocytophaga</taxon>
    </lineage>
</organism>
<evidence type="ECO:0000256" key="1">
    <source>
        <dbReference type="SAM" id="SignalP"/>
    </source>
</evidence>
<reference evidence="3 4" key="1">
    <citation type="submission" date="2020-01" db="EMBL/GenBank/DDBJ databases">
        <authorList>
            <person name="Kim M.K."/>
        </authorList>
    </citation>
    <scope>NUCLEOTIDE SEQUENCE [LARGE SCALE GENOMIC DNA]</scope>
    <source>
        <strain evidence="3 4">172606-1</strain>
    </source>
</reference>
<feature type="chain" id="PRO_5025495531" description="TTHB210-like domain-containing protein" evidence="1">
    <location>
        <begin position="25"/>
        <end position="260"/>
    </location>
</feature>
<evidence type="ECO:0000313" key="3">
    <source>
        <dbReference type="EMBL" id="QHT68784.1"/>
    </source>
</evidence>
<keyword evidence="4" id="KW-1185">Reference proteome</keyword>
<dbReference type="AlphaFoldDB" id="A0A6C0GLU8"/>
<dbReference type="EMBL" id="CP048222">
    <property type="protein sequence ID" value="QHT68784.1"/>
    <property type="molecule type" value="Genomic_DNA"/>
</dbReference>
<accession>A0A6C0GLU8</accession>
<feature type="signal peptide" evidence="1">
    <location>
        <begin position="1"/>
        <end position="24"/>
    </location>
</feature>
<gene>
    <name evidence="3" type="ORF">GXP67_20085</name>
</gene>
<proteinExistence type="predicted"/>
<evidence type="ECO:0000313" key="4">
    <source>
        <dbReference type="Proteomes" id="UP000480178"/>
    </source>
</evidence>
<evidence type="ECO:0000259" key="2">
    <source>
        <dbReference type="Pfam" id="PF18197"/>
    </source>
</evidence>
<dbReference type="KEGG" id="rhoz:GXP67_20085"/>
<dbReference type="InterPro" id="IPR033786">
    <property type="entry name" value="TTHB210-like"/>
</dbReference>
<dbReference type="CDD" id="cd11669">
    <property type="entry name" value="TTHB210-like"/>
    <property type="match status" value="1"/>
</dbReference>
<dbReference type="PROSITE" id="PS51257">
    <property type="entry name" value="PROKAR_LIPOPROTEIN"/>
    <property type="match status" value="1"/>
</dbReference>
<protein>
    <recommendedName>
        <fullName evidence="2">TTHB210-like domain-containing protein</fullName>
    </recommendedName>
</protein>
<name>A0A6C0GLU8_9BACT</name>
<dbReference type="RefSeq" id="WP_162444789.1">
    <property type="nucleotide sequence ID" value="NZ_CP048222.1"/>
</dbReference>
<feature type="domain" description="TTHB210-like" evidence="2">
    <location>
        <begin position="59"/>
        <end position="105"/>
    </location>
</feature>